<evidence type="ECO:0000256" key="8">
    <source>
        <dbReference type="ARBA" id="ARBA00023128"/>
    </source>
</evidence>
<keyword evidence="7" id="KW-0333">Golgi apparatus</keyword>
<evidence type="ECO:0000256" key="2">
    <source>
        <dbReference type="ARBA" id="ARBA00004167"/>
    </source>
</evidence>
<comment type="caution">
    <text evidence="11">The sequence shown here is derived from an EMBL/GenBank/DDBJ whole genome shotgun (WGS) entry which is preliminary data.</text>
</comment>
<feature type="transmembrane region" description="Helical" evidence="10">
    <location>
        <begin position="6"/>
        <end position="28"/>
    </location>
</feature>
<keyword evidence="8" id="KW-0496">Mitochondrion</keyword>
<dbReference type="PANTHER" id="PTHR21425">
    <property type="entry name" value="NICE-3"/>
    <property type="match status" value="1"/>
</dbReference>
<keyword evidence="6 10" id="KW-1133">Transmembrane helix</keyword>
<evidence type="ECO:0000256" key="5">
    <source>
        <dbReference type="ARBA" id="ARBA00022692"/>
    </source>
</evidence>
<proteinExistence type="predicted"/>
<sequence length="242" mass="27834">MAQELSGVTVVIFIASGILTLILLFIFAKRQIMRFALRSRRGPHIPIGHGAKSSLKREIDHYIEIIPRIVYEPVLLEDSKLMLAHGVSRSYFCRLKAVSEVKILEKEICKQDPNLKRHPNDNLRSFLLLALAAPMNGCGQKLIHQFCDLYEHARHDPSEFGDEEYQIFNKLLVKLIEVAKLIKSYPNSKRSSPNRTPIKKSVTSDLQFCPEKKYDDEIMMLSDKDYRIQNLISSYEDNETSV</sequence>
<name>A0AAW2I7J9_9NEOP</name>
<evidence type="ECO:0000256" key="6">
    <source>
        <dbReference type="ARBA" id="ARBA00022989"/>
    </source>
</evidence>
<keyword evidence="9 10" id="KW-0472">Membrane</keyword>
<evidence type="ECO:0000256" key="4">
    <source>
        <dbReference type="ARBA" id="ARBA00004555"/>
    </source>
</evidence>
<evidence type="ECO:0000256" key="9">
    <source>
        <dbReference type="ARBA" id="ARBA00023136"/>
    </source>
</evidence>
<evidence type="ECO:0000256" key="3">
    <source>
        <dbReference type="ARBA" id="ARBA00004173"/>
    </source>
</evidence>
<comment type="subcellular location">
    <subcellularLocation>
        <location evidence="4">Golgi apparatus</location>
    </subcellularLocation>
    <subcellularLocation>
        <location evidence="2">Membrane</location>
        <topology evidence="2">Single-pass membrane protein</topology>
    </subcellularLocation>
    <subcellularLocation>
        <location evidence="3">Mitochondrion</location>
    </subcellularLocation>
</comment>
<organism evidence="11">
    <name type="scientific">Menopon gallinae</name>
    <name type="common">poultry shaft louse</name>
    <dbReference type="NCBI Taxonomy" id="328185"/>
    <lineage>
        <taxon>Eukaryota</taxon>
        <taxon>Metazoa</taxon>
        <taxon>Ecdysozoa</taxon>
        <taxon>Arthropoda</taxon>
        <taxon>Hexapoda</taxon>
        <taxon>Insecta</taxon>
        <taxon>Pterygota</taxon>
        <taxon>Neoptera</taxon>
        <taxon>Paraneoptera</taxon>
        <taxon>Psocodea</taxon>
        <taxon>Troctomorpha</taxon>
        <taxon>Phthiraptera</taxon>
        <taxon>Amblycera</taxon>
        <taxon>Menoponidae</taxon>
        <taxon>Menopon</taxon>
    </lineage>
</organism>
<comment type="function">
    <text evidence="1">General regulator of phagocytosis. Required to uptake Gram negative bacterium by macrophages.</text>
</comment>
<protein>
    <submittedName>
        <fullName evidence="11">Uncharacterized protein</fullName>
    </submittedName>
</protein>
<evidence type="ECO:0000256" key="1">
    <source>
        <dbReference type="ARBA" id="ARBA00002620"/>
    </source>
</evidence>
<evidence type="ECO:0000256" key="10">
    <source>
        <dbReference type="SAM" id="Phobius"/>
    </source>
</evidence>
<dbReference type="Pfam" id="PF07406">
    <property type="entry name" value="NICE-3"/>
    <property type="match status" value="1"/>
</dbReference>
<dbReference type="InterPro" id="IPR010876">
    <property type="entry name" value="C1orf43"/>
</dbReference>
<dbReference type="GO" id="GO:0016020">
    <property type="term" value="C:membrane"/>
    <property type="evidence" value="ECO:0007669"/>
    <property type="project" value="UniProtKB-SubCell"/>
</dbReference>
<gene>
    <name evidence="11" type="ORF">PYX00_000023</name>
</gene>
<dbReference type="EMBL" id="JARGDH010000001">
    <property type="protein sequence ID" value="KAL0278115.1"/>
    <property type="molecule type" value="Genomic_DNA"/>
</dbReference>
<reference evidence="11" key="1">
    <citation type="journal article" date="2024" name="Gigascience">
        <title>Chromosome-level genome of the poultry shaft louse Menopon gallinae provides insight into the host-switching and adaptive evolution of parasitic lice.</title>
        <authorList>
            <person name="Xu Y."/>
            <person name="Ma L."/>
            <person name="Liu S."/>
            <person name="Liang Y."/>
            <person name="Liu Q."/>
            <person name="He Z."/>
            <person name="Tian L."/>
            <person name="Duan Y."/>
            <person name="Cai W."/>
            <person name="Li H."/>
            <person name="Song F."/>
        </authorList>
    </citation>
    <scope>NUCLEOTIDE SEQUENCE</scope>
    <source>
        <strain evidence="11">Cailab_2023a</strain>
    </source>
</reference>
<accession>A0AAW2I7J9</accession>
<dbReference type="GO" id="GO:0005794">
    <property type="term" value="C:Golgi apparatus"/>
    <property type="evidence" value="ECO:0007669"/>
    <property type="project" value="UniProtKB-SubCell"/>
</dbReference>
<keyword evidence="5 10" id="KW-0812">Transmembrane</keyword>
<evidence type="ECO:0000313" key="11">
    <source>
        <dbReference type="EMBL" id="KAL0278115.1"/>
    </source>
</evidence>
<dbReference type="AlphaFoldDB" id="A0AAW2I7J9"/>
<dbReference type="GO" id="GO:0005739">
    <property type="term" value="C:mitochondrion"/>
    <property type="evidence" value="ECO:0007669"/>
    <property type="project" value="UniProtKB-SubCell"/>
</dbReference>
<evidence type="ECO:0000256" key="7">
    <source>
        <dbReference type="ARBA" id="ARBA00023034"/>
    </source>
</evidence>
<dbReference type="PANTHER" id="PTHR21425:SF2">
    <property type="entry name" value="PROTEIN C1ORF43"/>
    <property type="match status" value="1"/>
</dbReference>